<dbReference type="InterPro" id="IPR000863">
    <property type="entry name" value="Sulfotransferase_dom"/>
</dbReference>
<proteinExistence type="inferred from homology"/>
<dbReference type="Pfam" id="PF00685">
    <property type="entry name" value="Sulfotransfer_1"/>
    <property type="match status" value="1"/>
</dbReference>
<dbReference type="PANTHER" id="PTHR11783">
    <property type="entry name" value="SULFOTRANSFERASE SULT"/>
    <property type="match status" value="1"/>
</dbReference>
<keyword evidence="6" id="KW-1185">Reference proteome</keyword>
<dbReference type="InterPro" id="IPR027417">
    <property type="entry name" value="P-loop_NTPase"/>
</dbReference>
<dbReference type="EC" id="2.8.2.-" evidence="3"/>
<evidence type="ECO:0000256" key="1">
    <source>
        <dbReference type="ARBA" id="ARBA00005771"/>
    </source>
</evidence>
<evidence type="ECO:0000313" key="6">
    <source>
        <dbReference type="Proteomes" id="UP001289374"/>
    </source>
</evidence>
<dbReference type="GO" id="GO:0008146">
    <property type="term" value="F:sulfotransferase activity"/>
    <property type="evidence" value="ECO:0007669"/>
    <property type="project" value="InterPro"/>
</dbReference>
<evidence type="ECO:0000256" key="3">
    <source>
        <dbReference type="RuleBase" id="RU361155"/>
    </source>
</evidence>
<dbReference type="SUPFAM" id="SSF52540">
    <property type="entry name" value="P-loop containing nucleoside triphosphate hydrolases"/>
    <property type="match status" value="1"/>
</dbReference>
<organism evidence="5 6">
    <name type="scientific">Sesamum angolense</name>
    <dbReference type="NCBI Taxonomy" id="2727404"/>
    <lineage>
        <taxon>Eukaryota</taxon>
        <taxon>Viridiplantae</taxon>
        <taxon>Streptophyta</taxon>
        <taxon>Embryophyta</taxon>
        <taxon>Tracheophyta</taxon>
        <taxon>Spermatophyta</taxon>
        <taxon>Magnoliopsida</taxon>
        <taxon>eudicotyledons</taxon>
        <taxon>Gunneridae</taxon>
        <taxon>Pentapetalae</taxon>
        <taxon>asterids</taxon>
        <taxon>lamiids</taxon>
        <taxon>Lamiales</taxon>
        <taxon>Pedaliaceae</taxon>
        <taxon>Sesamum</taxon>
    </lineage>
</organism>
<dbReference type="Gene3D" id="3.40.50.300">
    <property type="entry name" value="P-loop containing nucleotide triphosphate hydrolases"/>
    <property type="match status" value="1"/>
</dbReference>
<reference evidence="5" key="2">
    <citation type="journal article" date="2024" name="Plant">
        <title>Genomic evolution and insights into agronomic trait innovations of Sesamum species.</title>
        <authorList>
            <person name="Miao H."/>
            <person name="Wang L."/>
            <person name="Qu L."/>
            <person name="Liu H."/>
            <person name="Sun Y."/>
            <person name="Le M."/>
            <person name="Wang Q."/>
            <person name="Wei S."/>
            <person name="Zheng Y."/>
            <person name="Lin W."/>
            <person name="Duan Y."/>
            <person name="Cao H."/>
            <person name="Xiong S."/>
            <person name="Wang X."/>
            <person name="Wei L."/>
            <person name="Li C."/>
            <person name="Ma Q."/>
            <person name="Ju M."/>
            <person name="Zhao R."/>
            <person name="Li G."/>
            <person name="Mu C."/>
            <person name="Tian Q."/>
            <person name="Mei H."/>
            <person name="Zhang T."/>
            <person name="Gao T."/>
            <person name="Zhang H."/>
        </authorList>
    </citation>
    <scope>NUCLEOTIDE SEQUENCE</scope>
    <source>
        <strain evidence="5">K16</strain>
    </source>
</reference>
<protein>
    <recommendedName>
        <fullName evidence="3">Sulfotransferase</fullName>
        <ecNumber evidence="3">2.8.2.-</ecNumber>
    </recommendedName>
</protein>
<dbReference type="EMBL" id="JACGWL010000013">
    <property type="protein sequence ID" value="KAK4388976.1"/>
    <property type="molecule type" value="Genomic_DNA"/>
</dbReference>
<sequence>MENTENLSSEDESLLLQSLEQQDNWDGLPMSKFQGFWCPVFVLHPLLCFQRNFKALDTDVLLASVPKSGTTWLKALLFSIVSRDRFPIDQSPLLATNSHRLVFSLECFYYAEDDDPDLGNLSRPRLFSTHLPHQALPSSLIESNCKIVYVCRNPLDQFISEREFLLKNRLWPDKPYGEVLSLDEAFDMFCDGVQAFGPFWDHLLGYWNASLENPDRVLFLKYEDIKRDPLLKVKKIAEFVGLPFSEEEEKEGLVGDISRLCSFEKLKDLDINKNGIHFGSVKNNSLFRKGDIGDWQNYLTPAMAERMKTTLKAKLSGSGLILDI</sequence>
<dbReference type="AlphaFoldDB" id="A0AAE1W8Z2"/>
<keyword evidence="2 3" id="KW-0808">Transferase</keyword>
<feature type="domain" description="Sulfotransferase" evidence="4">
    <location>
        <begin position="57"/>
        <end position="319"/>
    </location>
</feature>
<evidence type="ECO:0000256" key="2">
    <source>
        <dbReference type="ARBA" id="ARBA00022679"/>
    </source>
</evidence>
<accession>A0AAE1W8Z2</accession>
<dbReference type="Proteomes" id="UP001289374">
    <property type="component" value="Unassembled WGS sequence"/>
</dbReference>
<gene>
    <name evidence="5" type="ORF">Sango_2234600</name>
</gene>
<comment type="similarity">
    <text evidence="1 3">Belongs to the sulfotransferase 1 family.</text>
</comment>
<reference evidence="5" key="1">
    <citation type="submission" date="2020-06" db="EMBL/GenBank/DDBJ databases">
        <authorList>
            <person name="Li T."/>
            <person name="Hu X."/>
            <person name="Zhang T."/>
            <person name="Song X."/>
            <person name="Zhang H."/>
            <person name="Dai N."/>
            <person name="Sheng W."/>
            <person name="Hou X."/>
            <person name="Wei L."/>
        </authorList>
    </citation>
    <scope>NUCLEOTIDE SEQUENCE</scope>
    <source>
        <strain evidence="5">K16</strain>
        <tissue evidence="5">Leaf</tissue>
    </source>
</reference>
<evidence type="ECO:0000259" key="4">
    <source>
        <dbReference type="Pfam" id="PF00685"/>
    </source>
</evidence>
<name>A0AAE1W8Z2_9LAMI</name>
<comment type="caution">
    <text evidence="5">The sequence shown here is derived from an EMBL/GenBank/DDBJ whole genome shotgun (WGS) entry which is preliminary data.</text>
</comment>
<evidence type="ECO:0000313" key="5">
    <source>
        <dbReference type="EMBL" id="KAK4388976.1"/>
    </source>
</evidence>